<evidence type="ECO:0000313" key="9">
    <source>
        <dbReference type="EMBL" id="MET4575847.1"/>
    </source>
</evidence>
<evidence type="ECO:0000313" key="10">
    <source>
        <dbReference type="Proteomes" id="UP001549320"/>
    </source>
</evidence>
<evidence type="ECO:0000256" key="2">
    <source>
        <dbReference type="ARBA" id="ARBA00005417"/>
    </source>
</evidence>
<dbReference type="PROSITE" id="PS50893">
    <property type="entry name" value="ABC_TRANSPORTER_2"/>
    <property type="match status" value="1"/>
</dbReference>
<proteinExistence type="inferred from homology"/>
<evidence type="ECO:0000256" key="5">
    <source>
        <dbReference type="ARBA" id="ARBA00022741"/>
    </source>
</evidence>
<name>A0ABV2Q5J4_9BURK</name>
<keyword evidence="10" id="KW-1185">Reference proteome</keyword>
<feature type="domain" description="ABC transporter" evidence="8">
    <location>
        <begin position="8"/>
        <end position="253"/>
    </location>
</feature>
<dbReference type="PROSITE" id="PS00211">
    <property type="entry name" value="ABC_TRANSPORTER_1"/>
    <property type="match status" value="1"/>
</dbReference>
<protein>
    <submittedName>
        <fullName evidence="9">Peptide/nickel transport system ATP-binding protein</fullName>
    </submittedName>
</protein>
<keyword evidence="6 9" id="KW-0067">ATP-binding</keyword>
<dbReference type="InterPro" id="IPR050388">
    <property type="entry name" value="ABC_Ni/Peptide_Import"/>
</dbReference>
<evidence type="ECO:0000256" key="4">
    <source>
        <dbReference type="ARBA" id="ARBA00022475"/>
    </source>
</evidence>
<dbReference type="InterPro" id="IPR017871">
    <property type="entry name" value="ABC_transporter-like_CS"/>
</dbReference>
<dbReference type="EMBL" id="JBEPSH010000002">
    <property type="protein sequence ID" value="MET4575847.1"/>
    <property type="molecule type" value="Genomic_DNA"/>
</dbReference>
<dbReference type="Pfam" id="PF00005">
    <property type="entry name" value="ABC_tran"/>
    <property type="match status" value="1"/>
</dbReference>
<dbReference type="InterPro" id="IPR027417">
    <property type="entry name" value="P-loop_NTPase"/>
</dbReference>
<comment type="similarity">
    <text evidence="2">Belongs to the ABC transporter superfamily.</text>
</comment>
<dbReference type="CDD" id="cd03257">
    <property type="entry name" value="ABC_NikE_OppD_transporters"/>
    <property type="match status" value="1"/>
</dbReference>
<dbReference type="PANTHER" id="PTHR43297:SF2">
    <property type="entry name" value="DIPEPTIDE TRANSPORT ATP-BINDING PROTEIN DPPD"/>
    <property type="match status" value="1"/>
</dbReference>
<sequence>MPLLEAHRLRVDLSTHRGSVTAVRDMSFTLDRGETLGLVGESGCGKSMTALALMGLLPGNGTATGSIRLHGQELLGLRDRSWREVRGRRMAMIFQEPMTALNPVHRIGQQIAEPMRLHLDMSAEAAQRKTIELLERVGIADPARRVDSFPHQFSGGQRQRIMIAMALAADPEVLIADEPTTALDVTVQKQVLQLIADLVTERGMSLILISHDLGVIAQNVQRVLVMYGGHVVENGSTSDIFARPAHPYTRGLLASRPSLAHRLIAHRSDRLPTIPGSVPDLLHMPAGCPFSTRCAFAQSACHVAIPPEITLASSHHVRCGVPEAIAPNSFTGNHFDGGHGQLPQSA</sequence>
<dbReference type="GO" id="GO:0005524">
    <property type="term" value="F:ATP binding"/>
    <property type="evidence" value="ECO:0007669"/>
    <property type="project" value="UniProtKB-KW"/>
</dbReference>
<comment type="subcellular location">
    <subcellularLocation>
        <location evidence="1">Cell inner membrane</location>
        <topology evidence="1">Peripheral membrane protein</topology>
    </subcellularLocation>
</comment>
<dbReference type="RefSeq" id="WP_354441580.1">
    <property type="nucleotide sequence ID" value="NZ_JBEPSH010000002.1"/>
</dbReference>
<reference evidence="9 10" key="1">
    <citation type="submission" date="2024-06" db="EMBL/GenBank/DDBJ databases">
        <title>Sorghum-associated microbial communities from plants grown in Nebraska, USA.</title>
        <authorList>
            <person name="Schachtman D."/>
        </authorList>
    </citation>
    <scope>NUCLEOTIDE SEQUENCE [LARGE SCALE GENOMIC DNA]</scope>
    <source>
        <strain evidence="9 10">2709</strain>
    </source>
</reference>
<accession>A0ABV2Q5J4</accession>
<keyword evidence="5" id="KW-0547">Nucleotide-binding</keyword>
<organism evidence="9 10">
    <name type="scientific">Ottowia thiooxydans</name>
    <dbReference type="NCBI Taxonomy" id="219182"/>
    <lineage>
        <taxon>Bacteria</taxon>
        <taxon>Pseudomonadati</taxon>
        <taxon>Pseudomonadota</taxon>
        <taxon>Betaproteobacteria</taxon>
        <taxon>Burkholderiales</taxon>
        <taxon>Comamonadaceae</taxon>
        <taxon>Ottowia</taxon>
    </lineage>
</organism>
<keyword evidence="7" id="KW-0472">Membrane</keyword>
<dbReference type="SMART" id="SM00382">
    <property type="entry name" value="AAA"/>
    <property type="match status" value="1"/>
</dbReference>
<evidence type="ECO:0000256" key="7">
    <source>
        <dbReference type="ARBA" id="ARBA00023136"/>
    </source>
</evidence>
<evidence type="ECO:0000259" key="8">
    <source>
        <dbReference type="PROSITE" id="PS50893"/>
    </source>
</evidence>
<evidence type="ECO:0000256" key="6">
    <source>
        <dbReference type="ARBA" id="ARBA00022840"/>
    </source>
</evidence>
<evidence type="ECO:0000256" key="1">
    <source>
        <dbReference type="ARBA" id="ARBA00004417"/>
    </source>
</evidence>
<keyword evidence="4" id="KW-1003">Cell membrane</keyword>
<dbReference type="Pfam" id="PF08352">
    <property type="entry name" value="oligo_HPY"/>
    <property type="match status" value="1"/>
</dbReference>
<dbReference type="InterPro" id="IPR013563">
    <property type="entry name" value="Oligopep_ABC_C"/>
</dbReference>
<dbReference type="NCBIfam" id="TIGR01727">
    <property type="entry name" value="oligo_HPY"/>
    <property type="match status" value="1"/>
</dbReference>
<dbReference type="SUPFAM" id="SSF52540">
    <property type="entry name" value="P-loop containing nucleoside triphosphate hydrolases"/>
    <property type="match status" value="1"/>
</dbReference>
<gene>
    <name evidence="9" type="ORF">ABIE13_000947</name>
</gene>
<dbReference type="PANTHER" id="PTHR43297">
    <property type="entry name" value="OLIGOPEPTIDE TRANSPORT ATP-BINDING PROTEIN APPD"/>
    <property type="match status" value="1"/>
</dbReference>
<dbReference type="InterPro" id="IPR003439">
    <property type="entry name" value="ABC_transporter-like_ATP-bd"/>
</dbReference>
<dbReference type="Gene3D" id="3.40.50.300">
    <property type="entry name" value="P-loop containing nucleotide triphosphate hydrolases"/>
    <property type="match status" value="1"/>
</dbReference>
<comment type="caution">
    <text evidence="9">The sequence shown here is derived from an EMBL/GenBank/DDBJ whole genome shotgun (WGS) entry which is preliminary data.</text>
</comment>
<dbReference type="InterPro" id="IPR003593">
    <property type="entry name" value="AAA+_ATPase"/>
</dbReference>
<evidence type="ECO:0000256" key="3">
    <source>
        <dbReference type="ARBA" id="ARBA00022448"/>
    </source>
</evidence>
<keyword evidence="3" id="KW-0813">Transport</keyword>
<dbReference type="Proteomes" id="UP001549320">
    <property type="component" value="Unassembled WGS sequence"/>
</dbReference>